<dbReference type="OrthoDB" id="543034at2759"/>
<keyword evidence="2" id="KW-1185">Reference proteome</keyword>
<name>A0A250XT71_9CHLO</name>
<organism evidence="1 2">
    <name type="scientific">Chlamydomonas eustigma</name>
    <dbReference type="NCBI Taxonomy" id="1157962"/>
    <lineage>
        <taxon>Eukaryota</taxon>
        <taxon>Viridiplantae</taxon>
        <taxon>Chlorophyta</taxon>
        <taxon>core chlorophytes</taxon>
        <taxon>Chlorophyceae</taxon>
        <taxon>CS clade</taxon>
        <taxon>Chlamydomonadales</taxon>
        <taxon>Chlamydomonadaceae</taxon>
        <taxon>Chlamydomonas</taxon>
    </lineage>
</organism>
<evidence type="ECO:0000313" key="2">
    <source>
        <dbReference type="Proteomes" id="UP000232323"/>
    </source>
</evidence>
<proteinExistence type="predicted"/>
<protein>
    <submittedName>
        <fullName evidence="1">Uncharacterized protein</fullName>
    </submittedName>
</protein>
<accession>A0A250XT71</accession>
<reference evidence="1 2" key="1">
    <citation type="submission" date="2017-08" db="EMBL/GenBank/DDBJ databases">
        <title>Acidophilic green algal genome provides insights into adaptation to an acidic environment.</title>
        <authorList>
            <person name="Hirooka S."/>
            <person name="Hirose Y."/>
            <person name="Kanesaki Y."/>
            <person name="Higuchi S."/>
            <person name="Fujiwara T."/>
            <person name="Onuma R."/>
            <person name="Era A."/>
            <person name="Ohbayashi R."/>
            <person name="Uzuka A."/>
            <person name="Nozaki H."/>
            <person name="Yoshikawa H."/>
            <person name="Miyagishima S.Y."/>
        </authorList>
    </citation>
    <scope>NUCLEOTIDE SEQUENCE [LARGE SCALE GENOMIC DNA]</scope>
    <source>
        <strain evidence="1 2">NIES-2499</strain>
    </source>
</reference>
<sequence length="159" mass="18311">MGDSFLKEEATFNASAAYNELELFFSCARDIERFGNVYNLPSIWYFISDSKAHRRLALELHSNKILTNINVSVEHSAKENWSGPTSSHVGKEAFQTAAMEWWMFGLCDFFVYTKFSGFGRTAAMRSMSEKSHFSVPRDTPCYQQNHETIEDMSNTWSFI</sequence>
<dbReference type="EMBL" id="BEGY01000252">
    <property type="protein sequence ID" value="GAX86255.1"/>
    <property type="molecule type" value="Genomic_DNA"/>
</dbReference>
<dbReference type="AlphaFoldDB" id="A0A250XT71"/>
<evidence type="ECO:0000313" key="1">
    <source>
        <dbReference type="EMBL" id="GAX86255.1"/>
    </source>
</evidence>
<comment type="caution">
    <text evidence="1">The sequence shown here is derived from an EMBL/GenBank/DDBJ whole genome shotgun (WGS) entry which is preliminary data.</text>
</comment>
<dbReference type="Gene3D" id="3.40.50.11350">
    <property type="match status" value="1"/>
</dbReference>
<gene>
    <name evidence="1" type="ORF">CEUSTIGMA_g13667.t1</name>
</gene>
<dbReference type="Proteomes" id="UP000232323">
    <property type="component" value="Unassembled WGS sequence"/>
</dbReference>